<reference evidence="1" key="1">
    <citation type="submission" date="2022-10" db="EMBL/GenBank/DDBJ databases">
        <title>Complete genome sequence of Agrobacterium salinitolerans CFBP5507.</title>
        <authorList>
            <person name="Tchabashvili S."/>
            <person name="Yen H.-C."/>
            <person name="Haryono M."/>
            <person name="Lin Y.-C."/>
            <person name="Lai E.-M."/>
            <person name="Kuo C.-H."/>
        </authorList>
    </citation>
    <scope>NUCLEOTIDE SEQUENCE</scope>
    <source>
        <strain evidence="1">CFBP5507</strain>
    </source>
</reference>
<dbReference type="AlphaFoldDB" id="A0A1S9F5C1"/>
<dbReference type="EMBL" id="CP109968">
    <property type="protein sequence ID" value="UYZ06745.1"/>
    <property type="molecule type" value="Genomic_DNA"/>
</dbReference>
<dbReference type="KEGG" id="asal:CFBP5507_10890"/>
<dbReference type="Pfam" id="PF20321">
    <property type="entry name" value="DUF6616"/>
    <property type="match status" value="1"/>
</dbReference>
<dbReference type="RefSeq" id="WP_077981605.1">
    <property type="nucleotide sequence ID" value="NZ_CP074393.1"/>
</dbReference>
<name>A0A1S9F5C1_9HYPH</name>
<evidence type="ECO:0000313" key="1">
    <source>
        <dbReference type="EMBL" id="UYZ06745.1"/>
    </source>
</evidence>
<proteinExistence type="predicted"/>
<sequence>MSYFLAELYSAKPSWKALSGEARAAFFARIGAGMSALSQAGIEVITTGAVDTSLGHASPHEFFALWRCRDRQALSLLVEAIADSGWHDYFDTVNAGGEGAGMANHLQQLAAV</sequence>
<evidence type="ECO:0000313" key="2">
    <source>
        <dbReference type="Proteomes" id="UP000298735"/>
    </source>
</evidence>
<dbReference type="InterPro" id="IPR046724">
    <property type="entry name" value="DUF6616"/>
</dbReference>
<dbReference type="OrthoDB" id="670883at2"/>
<protein>
    <submittedName>
        <fullName evidence="1">Uncharacterized protein</fullName>
    </submittedName>
</protein>
<dbReference type="Proteomes" id="UP000298735">
    <property type="component" value="Chromosome Circular"/>
</dbReference>
<organism evidence="1 2">
    <name type="scientific">Agrobacterium salinitolerans</name>
    <dbReference type="NCBI Taxonomy" id="1183413"/>
    <lineage>
        <taxon>Bacteria</taxon>
        <taxon>Pseudomonadati</taxon>
        <taxon>Pseudomonadota</taxon>
        <taxon>Alphaproteobacteria</taxon>
        <taxon>Hyphomicrobiales</taxon>
        <taxon>Rhizobiaceae</taxon>
        <taxon>Rhizobium/Agrobacterium group</taxon>
        <taxon>Agrobacterium</taxon>
    </lineage>
</organism>
<gene>
    <name evidence="1" type="ORF">CFBP5507_10890</name>
</gene>
<accession>A0A1S9F5C1</accession>